<dbReference type="RefSeq" id="WP_320510377.1">
    <property type="nucleotide sequence ID" value="NZ_JAXCLW010000009.1"/>
</dbReference>
<gene>
    <name evidence="1" type="ORF">SMD27_20845</name>
</gene>
<comment type="caution">
    <text evidence="1">The sequence shown here is derived from an EMBL/GenBank/DDBJ whole genome shotgun (WGS) entry which is preliminary data.</text>
</comment>
<accession>A0ABU5EG42</accession>
<keyword evidence="2" id="KW-1185">Reference proteome</keyword>
<organism evidence="1 2">
    <name type="scientific">Dongia soli</name>
    <dbReference type="NCBI Taxonomy" id="600628"/>
    <lineage>
        <taxon>Bacteria</taxon>
        <taxon>Pseudomonadati</taxon>
        <taxon>Pseudomonadota</taxon>
        <taxon>Alphaproteobacteria</taxon>
        <taxon>Rhodospirillales</taxon>
        <taxon>Dongiaceae</taxon>
        <taxon>Dongia</taxon>
    </lineage>
</organism>
<reference evidence="1 2" key="1">
    <citation type="journal article" date="2016" name="Antonie Van Leeuwenhoek">
        <title>Dongia soli sp. nov., isolated from soil from Dokdo, Korea.</title>
        <authorList>
            <person name="Kim D.U."/>
            <person name="Lee H."/>
            <person name="Kim H."/>
            <person name="Kim S.G."/>
            <person name="Ka J.O."/>
        </authorList>
    </citation>
    <scope>NUCLEOTIDE SEQUENCE [LARGE SCALE GENOMIC DNA]</scope>
    <source>
        <strain evidence="1 2">D78</strain>
    </source>
</reference>
<sequence length="206" mass="24142">MHVVSRPPEHPAPFTLFRLKRKLIRIGRNAVGHHIVRLRLGTFASLKRAADPYPPSRFCVWSIPNGPFDYDGPRKLRGNADGPGLIIVDADGNIVPPGLLITEAERLACARRIAWEEKREGRFRNGPAEGAWRRRTSRRYFRSPKTHREIREMQDDDVDGFRIKTRACRRNLVDAYDDPSFARQPCRSWKRYRKTQWKERKDNRSR</sequence>
<dbReference type="EMBL" id="JAXCLW010000009">
    <property type="protein sequence ID" value="MDY0885302.1"/>
    <property type="molecule type" value="Genomic_DNA"/>
</dbReference>
<evidence type="ECO:0000313" key="2">
    <source>
        <dbReference type="Proteomes" id="UP001279642"/>
    </source>
</evidence>
<evidence type="ECO:0008006" key="3">
    <source>
        <dbReference type="Google" id="ProtNLM"/>
    </source>
</evidence>
<protein>
    <recommendedName>
        <fullName evidence="3">HNH endonuclease</fullName>
    </recommendedName>
</protein>
<name>A0ABU5EG42_9PROT</name>
<dbReference type="Proteomes" id="UP001279642">
    <property type="component" value="Unassembled WGS sequence"/>
</dbReference>
<evidence type="ECO:0000313" key="1">
    <source>
        <dbReference type="EMBL" id="MDY0885302.1"/>
    </source>
</evidence>
<proteinExistence type="predicted"/>